<dbReference type="EMBL" id="CP003746">
    <property type="protein sequence ID" value="AFU98239.1"/>
    <property type="molecule type" value="Genomic_DNA"/>
</dbReference>
<dbReference type="Pfam" id="PF13417">
    <property type="entry name" value="GST_N_3"/>
    <property type="match status" value="1"/>
</dbReference>
<dbReference type="eggNOG" id="COG0695">
    <property type="taxonomic scope" value="Bacteria"/>
</dbReference>
<keyword evidence="3" id="KW-1185">Reference proteome</keyword>
<dbReference type="SUPFAM" id="SSF52833">
    <property type="entry name" value="Thioredoxin-like"/>
    <property type="match status" value="1"/>
</dbReference>
<accession>K4KGM6</accession>
<dbReference type="RefSeq" id="WP_015046412.1">
    <property type="nucleotide sequence ID" value="NC_018868.3"/>
</dbReference>
<evidence type="ECO:0000259" key="1">
    <source>
        <dbReference type="Pfam" id="PF13417"/>
    </source>
</evidence>
<feature type="domain" description="GST N-terminal" evidence="1">
    <location>
        <begin position="47"/>
        <end position="123"/>
    </location>
</feature>
<dbReference type="PROSITE" id="PS00195">
    <property type="entry name" value="GLUTAREDOXIN_1"/>
    <property type="match status" value="1"/>
</dbReference>
<dbReference type="OrthoDB" id="9793736at2"/>
<proteinExistence type="predicted"/>
<evidence type="ECO:0000313" key="3">
    <source>
        <dbReference type="Proteomes" id="UP000000466"/>
    </source>
</evidence>
<name>K4KGM6_SIMAS</name>
<dbReference type="InterPro" id="IPR004045">
    <property type="entry name" value="Glutathione_S-Trfase_N"/>
</dbReference>
<protein>
    <submittedName>
        <fullName evidence="2">Glutaredoxin</fullName>
    </submittedName>
</protein>
<dbReference type="InterPro" id="IPR011767">
    <property type="entry name" value="GLR_AS"/>
</dbReference>
<gene>
    <name evidence="2" type="ordered locus">M5M_05170</name>
</gene>
<dbReference type="KEGG" id="saga:M5M_05170"/>
<dbReference type="HOGENOM" id="CLU_026126_8_0_6"/>
<dbReference type="STRING" id="1117647.M5M_05170"/>
<dbReference type="AlphaFoldDB" id="K4KGM6"/>
<dbReference type="Proteomes" id="UP000000466">
    <property type="component" value="Chromosome"/>
</dbReference>
<reference evidence="2 3" key="1">
    <citation type="journal article" date="2013" name="Genome Announc.">
        <title>Complete genome sequence of Simiduia agarivorans SA1(T), a marine bacterium able to degrade a variety of polysaccharides.</title>
        <authorList>
            <person name="Lin S.Y."/>
            <person name="Shieh W.Y."/>
            <person name="Chen J.S."/>
            <person name="Tang S.L."/>
        </authorList>
    </citation>
    <scope>NUCLEOTIDE SEQUENCE [LARGE SCALE GENOMIC DNA]</scope>
    <source>
        <strain evidence="3">DSM 21679 / JCM 13881 / BCRC 17597 / SA1</strain>
    </source>
</reference>
<dbReference type="InterPro" id="IPR036249">
    <property type="entry name" value="Thioredoxin-like_sf"/>
</dbReference>
<sequence length="137" mass="15556">MKFLLKLVREGLGRIIIAVDFITRPRPLKRSKPEQAKVHAQLNNLALYQFYACPFCIKTRRALRRLNLPMQTRDIADGSPYRTELEKHGGKIQAPCLRIESDGKVEWLYESKAIIAYLDNRFGVVAGHVSTSEAATS</sequence>
<organism evidence="2 3">
    <name type="scientific">Simiduia agarivorans (strain DSM 21679 / JCM 13881 / BCRC 17597 / SA1)</name>
    <dbReference type="NCBI Taxonomy" id="1117647"/>
    <lineage>
        <taxon>Bacteria</taxon>
        <taxon>Pseudomonadati</taxon>
        <taxon>Pseudomonadota</taxon>
        <taxon>Gammaproteobacteria</taxon>
        <taxon>Cellvibrionales</taxon>
        <taxon>Cellvibrionaceae</taxon>
        <taxon>Simiduia</taxon>
    </lineage>
</organism>
<dbReference type="PROSITE" id="PS51354">
    <property type="entry name" value="GLUTAREDOXIN_2"/>
    <property type="match status" value="1"/>
</dbReference>
<dbReference type="Gene3D" id="3.40.30.10">
    <property type="entry name" value="Glutaredoxin"/>
    <property type="match status" value="1"/>
</dbReference>
<evidence type="ECO:0000313" key="2">
    <source>
        <dbReference type="EMBL" id="AFU98239.1"/>
    </source>
</evidence>